<dbReference type="GO" id="GO:0003700">
    <property type="term" value="F:DNA-binding transcription factor activity"/>
    <property type="evidence" value="ECO:0007669"/>
    <property type="project" value="TreeGrafter"/>
</dbReference>
<reference evidence="5" key="1">
    <citation type="submission" date="2021-01" db="EMBL/GenBank/DDBJ databases">
        <title>Whole genome shotgun sequence of Cellulomonas chitinilytica NBRC 110799.</title>
        <authorList>
            <person name="Komaki H."/>
            <person name="Tamura T."/>
        </authorList>
    </citation>
    <scope>NUCLEOTIDE SEQUENCE</scope>
    <source>
        <strain evidence="5">NBRC 110799</strain>
    </source>
</reference>
<comment type="caution">
    <text evidence="5">The sequence shown here is derived from an EMBL/GenBank/DDBJ whole genome shotgun (WGS) entry which is preliminary data.</text>
</comment>
<dbReference type="SUPFAM" id="SSF53822">
    <property type="entry name" value="Periplasmic binding protein-like I"/>
    <property type="match status" value="1"/>
</dbReference>
<evidence type="ECO:0000256" key="2">
    <source>
        <dbReference type="ARBA" id="ARBA00023125"/>
    </source>
</evidence>
<dbReference type="InterPro" id="IPR010982">
    <property type="entry name" value="Lambda_DNA-bd_dom_sf"/>
</dbReference>
<dbReference type="InterPro" id="IPR028082">
    <property type="entry name" value="Peripla_BP_I"/>
</dbReference>
<dbReference type="AlphaFoldDB" id="A0A919P594"/>
<dbReference type="RefSeq" id="WP_203757965.1">
    <property type="nucleotide sequence ID" value="NZ_BONK01000014.1"/>
</dbReference>
<dbReference type="CDD" id="cd01392">
    <property type="entry name" value="HTH_LacI"/>
    <property type="match status" value="1"/>
</dbReference>
<dbReference type="Gene3D" id="1.10.260.40">
    <property type="entry name" value="lambda repressor-like DNA-binding domains"/>
    <property type="match status" value="1"/>
</dbReference>
<accession>A0A919P594</accession>
<name>A0A919P594_9CELL</name>
<dbReference type="Pfam" id="PF13377">
    <property type="entry name" value="Peripla_BP_3"/>
    <property type="match status" value="1"/>
</dbReference>
<feature type="domain" description="HTH lacI-type" evidence="4">
    <location>
        <begin position="10"/>
        <end position="64"/>
    </location>
</feature>
<evidence type="ECO:0000256" key="1">
    <source>
        <dbReference type="ARBA" id="ARBA00023015"/>
    </source>
</evidence>
<dbReference type="GO" id="GO:0000976">
    <property type="term" value="F:transcription cis-regulatory region binding"/>
    <property type="evidence" value="ECO:0007669"/>
    <property type="project" value="TreeGrafter"/>
</dbReference>
<dbReference type="Proteomes" id="UP000632740">
    <property type="component" value="Unassembled WGS sequence"/>
</dbReference>
<evidence type="ECO:0000313" key="6">
    <source>
        <dbReference type="Proteomes" id="UP000632740"/>
    </source>
</evidence>
<sequence length="340" mass="36283">MARTDPARAVTLTDVARLAGVSVATASKALNGRDQVKDSTRQRVVEAAERLSFSPNALARGLLAGRTGTVGLLTSDLEGRFVIPILMGAEDAFGAGQVSVFLCDARGDAIREQYHLRALLGRRVDGLIIVGRQTDPRPSLGPDIPVPVVYAYAPSDHPDDRSLTPDNTGAGRMAVEHLVACGRTRIAHITGEHAYAAARDRAAGVRDALTAAGLELVGDVMYSEWSERWGRDATAMLLEQHPEIDAILCGSDQIARGALDMAHALGRSVPDDVAVMGFDNWEVLTTNSRPELTSIDANLQQLGRTAAQWVFAALDGKDIGTGTQFVDGRLVIRGSTVARR</sequence>
<dbReference type="SMART" id="SM00354">
    <property type="entry name" value="HTH_LACI"/>
    <property type="match status" value="1"/>
</dbReference>
<dbReference type="PANTHER" id="PTHR30146:SF109">
    <property type="entry name" value="HTH-TYPE TRANSCRIPTIONAL REGULATOR GALS"/>
    <property type="match status" value="1"/>
</dbReference>
<dbReference type="PANTHER" id="PTHR30146">
    <property type="entry name" value="LACI-RELATED TRANSCRIPTIONAL REPRESSOR"/>
    <property type="match status" value="1"/>
</dbReference>
<proteinExistence type="predicted"/>
<dbReference type="SUPFAM" id="SSF47413">
    <property type="entry name" value="lambda repressor-like DNA-binding domains"/>
    <property type="match status" value="1"/>
</dbReference>
<dbReference type="EMBL" id="BONK01000014">
    <property type="protein sequence ID" value="GIG22960.1"/>
    <property type="molecule type" value="Genomic_DNA"/>
</dbReference>
<dbReference type="InterPro" id="IPR000843">
    <property type="entry name" value="HTH_LacI"/>
</dbReference>
<evidence type="ECO:0000313" key="5">
    <source>
        <dbReference type="EMBL" id="GIG22960.1"/>
    </source>
</evidence>
<dbReference type="PROSITE" id="PS50932">
    <property type="entry name" value="HTH_LACI_2"/>
    <property type="match status" value="1"/>
</dbReference>
<evidence type="ECO:0000256" key="3">
    <source>
        <dbReference type="ARBA" id="ARBA00023163"/>
    </source>
</evidence>
<dbReference type="CDD" id="cd06288">
    <property type="entry name" value="PBP1_sucrose_transcription_regulator"/>
    <property type="match status" value="1"/>
</dbReference>
<dbReference type="PROSITE" id="PS00356">
    <property type="entry name" value="HTH_LACI_1"/>
    <property type="match status" value="1"/>
</dbReference>
<dbReference type="InterPro" id="IPR046335">
    <property type="entry name" value="LacI/GalR-like_sensor"/>
</dbReference>
<keyword evidence="1" id="KW-0805">Transcription regulation</keyword>
<dbReference type="Gene3D" id="3.40.50.2300">
    <property type="match status" value="2"/>
</dbReference>
<dbReference type="Pfam" id="PF00356">
    <property type="entry name" value="LacI"/>
    <property type="match status" value="1"/>
</dbReference>
<keyword evidence="2" id="KW-0238">DNA-binding</keyword>
<organism evidence="5 6">
    <name type="scientific">Cellulomonas chitinilytica</name>
    <dbReference type="NCBI Taxonomy" id="398759"/>
    <lineage>
        <taxon>Bacteria</taxon>
        <taxon>Bacillati</taxon>
        <taxon>Actinomycetota</taxon>
        <taxon>Actinomycetes</taxon>
        <taxon>Micrococcales</taxon>
        <taxon>Cellulomonadaceae</taxon>
        <taxon>Cellulomonas</taxon>
    </lineage>
</organism>
<keyword evidence="3" id="KW-0804">Transcription</keyword>
<evidence type="ECO:0000259" key="4">
    <source>
        <dbReference type="PROSITE" id="PS50932"/>
    </source>
</evidence>
<keyword evidence="6" id="KW-1185">Reference proteome</keyword>
<protein>
    <submittedName>
        <fullName evidence="5">LacI family transcriptional regulator</fullName>
    </submittedName>
</protein>
<gene>
    <name evidence="5" type="primary">lacI_4</name>
    <name evidence="5" type="ORF">Cch01nite_36840</name>
</gene>